<dbReference type="InterPro" id="IPR020449">
    <property type="entry name" value="Tscrpt_reg_AraC-type_HTH"/>
</dbReference>
<dbReference type="Proteomes" id="UP001595665">
    <property type="component" value="Unassembled WGS sequence"/>
</dbReference>
<evidence type="ECO:0000313" key="5">
    <source>
        <dbReference type="EMBL" id="MFC3460851.1"/>
    </source>
</evidence>
<evidence type="ECO:0000256" key="2">
    <source>
        <dbReference type="ARBA" id="ARBA00023125"/>
    </source>
</evidence>
<dbReference type="PROSITE" id="PS01124">
    <property type="entry name" value="HTH_ARAC_FAMILY_2"/>
    <property type="match status" value="1"/>
</dbReference>
<organism evidence="5 6">
    <name type="scientific">Massilia haematophila</name>
    <dbReference type="NCBI Taxonomy" id="457923"/>
    <lineage>
        <taxon>Bacteria</taxon>
        <taxon>Pseudomonadati</taxon>
        <taxon>Pseudomonadota</taxon>
        <taxon>Betaproteobacteria</taxon>
        <taxon>Burkholderiales</taxon>
        <taxon>Oxalobacteraceae</taxon>
        <taxon>Telluria group</taxon>
        <taxon>Massilia</taxon>
    </lineage>
</organism>
<dbReference type="SMART" id="SM00342">
    <property type="entry name" value="HTH_ARAC"/>
    <property type="match status" value="1"/>
</dbReference>
<dbReference type="PRINTS" id="PR00032">
    <property type="entry name" value="HTHARAC"/>
</dbReference>
<gene>
    <name evidence="5" type="ORF">ACFOPH_21780</name>
</gene>
<dbReference type="Gene3D" id="1.10.10.60">
    <property type="entry name" value="Homeodomain-like"/>
    <property type="match status" value="2"/>
</dbReference>
<evidence type="ECO:0000256" key="1">
    <source>
        <dbReference type="ARBA" id="ARBA00023015"/>
    </source>
</evidence>
<keyword evidence="1" id="KW-0805">Transcription regulation</keyword>
<keyword evidence="6" id="KW-1185">Reference proteome</keyword>
<dbReference type="SUPFAM" id="SSF46689">
    <property type="entry name" value="Homeodomain-like"/>
    <property type="match status" value="2"/>
</dbReference>
<name>A0ABV7PRF0_9BURK</name>
<proteinExistence type="predicted"/>
<sequence>MQTDTLSDVLRSVRLRGAVFYQLSLPADWSVEAPPLRDLGGLLFPDAEHVMEYHVLTHGAGWASVAGLAPVRLLPGDTIILPHGDGHVLSSDPAQRPARIDPAWIAATRDAPKPIPIVFHSQYEITWDEAPDNAENRLTCGFLSCDRHPFNPLLDALPRLLHLPASGASARTDLHALAVRMERGEPGAAALLERASETMFIDALRRYLEQLPAGSTGWLAGLRDPQLGRALALIHRAPARPWTIDDLARAAALSRSVFCARFLRLLGQPPMQYLARWRMEAAAGLLRDSRAPVASVALEVGYESEAAFARAFKREVGTSPARWRREHVSA</sequence>
<evidence type="ECO:0000256" key="3">
    <source>
        <dbReference type="ARBA" id="ARBA00023163"/>
    </source>
</evidence>
<dbReference type="InterPro" id="IPR009057">
    <property type="entry name" value="Homeodomain-like_sf"/>
</dbReference>
<keyword evidence="2" id="KW-0238">DNA-binding</keyword>
<dbReference type="PROSITE" id="PS00041">
    <property type="entry name" value="HTH_ARAC_FAMILY_1"/>
    <property type="match status" value="1"/>
</dbReference>
<dbReference type="RefSeq" id="WP_379737212.1">
    <property type="nucleotide sequence ID" value="NZ_JBHRVV010000001.1"/>
</dbReference>
<evidence type="ECO:0000259" key="4">
    <source>
        <dbReference type="PROSITE" id="PS01124"/>
    </source>
</evidence>
<dbReference type="PANTHER" id="PTHR46796:SF7">
    <property type="entry name" value="ARAC FAMILY TRANSCRIPTIONAL REGULATOR"/>
    <property type="match status" value="1"/>
</dbReference>
<dbReference type="InterPro" id="IPR018060">
    <property type="entry name" value="HTH_AraC"/>
</dbReference>
<keyword evidence="3" id="KW-0804">Transcription</keyword>
<dbReference type="InterPro" id="IPR032783">
    <property type="entry name" value="AraC_lig"/>
</dbReference>
<feature type="domain" description="HTH araC/xylS-type" evidence="4">
    <location>
        <begin position="228"/>
        <end position="326"/>
    </location>
</feature>
<comment type="caution">
    <text evidence="5">The sequence shown here is derived from an EMBL/GenBank/DDBJ whole genome shotgun (WGS) entry which is preliminary data.</text>
</comment>
<reference evidence="6" key="1">
    <citation type="journal article" date="2019" name="Int. J. Syst. Evol. Microbiol.">
        <title>The Global Catalogue of Microorganisms (GCM) 10K type strain sequencing project: providing services to taxonomists for standard genome sequencing and annotation.</title>
        <authorList>
            <consortium name="The Broad Institute Genomics Platform"/>
            <consortium name="The Broad Institute Genome Sequencing Center for Infectious Disease"/>
            <person name="Wu L."/>
            <person name="Ma J."/>
        </authorList>
    </citation>
    <scope>NUCLEOTIDE SEQUENCE [LARGE SCALE GENOMIC DNA]</scope>
    <source>
        <strain evidence="6">CCM 7480</strain>
    </source>
</reference>
<dbReference type="Pfam" id="PF12852">
    <property type="entry name" value="Cupin_6"/>
    <property type="match status" value="1"/>
</dbReference>
<dbReference type="Pfam" id="PF12833">
    <property type="entry name" value="HTH_18"/>
    <property type="match status" value="1"/>
</dbReference>
<accession>A0ABV7PRF0</accession>
<dbReference type="InterPro" id="IPR018062">
    <property type="entry name" value="HTH_AraC-typ_CS"/>
</dbReference>
<dbReference type="InterPro" id="IPR050204">
    <property type="entry name" value="AraC_XylS_family_regulators"/>
</dbReference>
<dbReference type="PANTHER" id="PTHR46796">
    <property type="entry name" value="HTH-TYPE TRANSCRIPTIONAL ACTIVATOR RHAS-RELATED"/>
    <property type="match status" value="1"/>
</dbReference>
<protein>
    <submittedName>
        <fullName evidence="5">AraC family transcriptional regulator</fullName>
    </submittedName>
</protein>
<dbReference type="EMBL" id="JBHRVV010000001">
    <property type="protein sequence ID" value="MFC3460851.1"/>
    <property type="molecule type" value="Genomic_DNA"/>
</dbReference>
<evidence type="ECO:0000313" key="6">
    <source>
        <dbReference type="Proteomes" id="UP001595665"/>
    </source>
</evidence>